<accession>A0ABR4UJ44</accession>
<name>A0ABR4UJ44_9FLAO</name>
<reference evidence="1 2" key="1">
    <citation type="submission" date="2014-07" db="EMBL/GenBank/DDBJ databases">
        <title>Genome of Chryseobacterium vrystaatense LMG 22846.</title>
        <authorList>
            <person name="Pipes S.E."/>
            <person name="Stropko S.J."/>
            <person name="Newman J.D."/>
        </authorList>
    </citation>
    <scope>NUCLEOTIDE SEQUENCE [LARGE SCALE GENOMIC DNA]</scope>
    <source>
        <strain evidence="1 2">LMG 22846</strain>
    </source>
</reference>
<sequence>MNTIRTFESQLIFQSRQLMKEIMIEKLNKFDIKKSEAERLKVFQSREGFMLLNDSEFDEMEDYFSQFSMYKNITALLTDDNSNYWCLYVSGPMKGMICYLSHDEPNLEPKFKDISSFVKAIEENPEAYDFNDLDEAFFDFPSVEIPAEFTERKQIIKQLKAEFTSENDDDLKQQIAFSIIALSSATEIEDNIYPFLDNDDMYVQERAIQILGFHQYHPAKEKLISLRATAMPNGISAIGIALKKITENEKNSTH</sequence>
<comment type="caution">
    <text evidence="1">The sequence shown here is derived from an EMBL/GenBank/DDBJ whole genome shotgun (WGS) entry which is preliminary data.</text>
</comment>
<evidence type="ECO:0000313" key="1">
    <source>
        <dbReference type="EMBL" id="KFF24635.1"/>
    </source>
</evidence>
<proteinExistence type="predicted"/>
<evidence type="ECO:0000313" key="2">
    <source>
        <dbReference type="Proteomes" id="UP000028719"/>
    </source>
</evidence>
<gene>
    <name evidence="1" type="ORF">IW16_20185</name>
</gene>
<evidence type="ECO:0008006" key="3">
    <source>
        <dbReference type="Google" id="ProtNLM"/>
    </source>
</evidence>
<protein>
    <recommendedName>
        <fullName evidence="3">HEAT repeat-containing protein</fullName>
    </recommendedName>
</protein>
<dbReference type="Proteomes" id="UP000028719">
    <property type="component" value="Unassembled WGS sequence"/>
</dbReference>
<dbReference type="EMBL" id="JPRI01000008">
    <property type="protein sequence ID" value="KFF24635.1"/>
    <property type="molecule type" value="Genomic_DNA"/>
</dbReference>
<keyword evidence="2" id="KW-1185">Reference proteome</keyword>
<organism evidence="1 2">
    <name type="scientific">Chryseobacterium vrystaatense</name>
    <dbReference type="NCBI Taxonomy" id="307480"/>
    <lineage>
        <taxon>Bacteria</taxon>
        <taxon>Pseudomonadati</taxon>
        <taxon>Bacteroidota</taxon>
        <taxon>Flavobacteriia</taxon>
        <taxon>Flavobacteriales</taxon>
        <taxon>Weeksellaceae</taxon>
        <taxon>Chryseobacterium group</taxon>
        <taxon>Chryseobacterium</taxon>
    </lineage>
</organism>